<evidence type="ECO:0000256" key="1">
    <source>
        <dbReference type="SAM" id="Phobius"/>
    </source>
</evidence>
<evidence type="ECO:0000313" key="3">
    <source>
        <dbReference type="Proteomes" id="UP001595733"/>
    </source>
</evidence>
<comment type="caution">
    <text evidence="2">The sequence shown here is derived from an EMBL/GenBank/DDBJ whole genome shotgun (WGS) entry which is preliminary data.</text>
</comment>
<keyword evidence="1" id="KW-0472">Membrane</keyword>
<evidence type="ECO:0008006" key="4">
    <source>
        <dbReference type="Google" id="ProtNLM"/>
    </source>
</evidence>
<name>A0ABV8UXE9_9BACL</name>
<sequence>MKYITSNRGYTLLITLVLVVLLIMITTTFTMASMNQAKQVVKTDNQIVSGAYSEMGVEYSKETYQSFFLKTQNELYNLVRVNESWTNQQFNQAIINSKLSLLQSFTKTLYNKFNRVNNPIEIQIFNFSTNKFEKIATVNYINSTNMISYVNNNQFIIRSLGKEQATQKSIDITFTLPMNFGVTRTPETSKVTSDSVLNKFFNTFCIEQNKCVESRLKGNSGNDSITNDIFAKGTIQIAKIQNFTTPAYTLYSNDTIELKANQIRLNNFMLITDDLFFNFPASASGKLEIKNSTIIVNKLAFNNKVNARNVELENTKICFLSPPTNEQLEKLDWKSPTSPNYIVLSISNLNQFKTDCKINIDLSVSNNSFSTTKLEITKLIENIQYQ</sequence>
<dbReference type="Proteomes" id="UP001595733">
    <property type="component" value="Unassembled WGS sequence"/>
</dbReference>
<keyword evidence="3" id="KW-1185">Reference proteome</keyword>
<dbReference type="RefSeq" id="WP_378142560.1">
    <property type="nucleotide sequence ID" value="NZ_JBHSEF010000026.1"/>
</dbReference>
<evidence type="ECO:0000313" key="2">
    <source>
        <dbReference type="EMBL" id="MFC4356001.1"/>
    </source>
</evidence>
<proteinExistence type="predicted"/>
<accession>A0ABV8UXE9</accession>
<reference evidence="3" key="1">
    <citation type="journal article" date="2019" name="Int. J. Syst. Evol. Microbiol.">
        <title>The Global Catalogue of Microorganisms (GCM) 10K type strain sequencing project: providing services to taxonomists for standard genome sequencing and annotation.</title>
        <authorList>
            <consortium name="The Broad Institute Genomics Platform"/>
            <consortium name="The Broad Institute Genome Sequencing Center for Infectious Disease"/>
            <person name="Wu L."/>
            <person name="Ma J."/>
        </authorList>
    </citation>
    <scope>NUCLEOTIDE SEQUENCE [LARGE SCALE GENOMIC DNA]</scope>
    <source>
        <strain evidence="3">CCUG 50353</strain>
    </source>
</reference>
<gene>
    <name evidence="2" type="ORF">ACFO0S_13145</name>
</gene>
<organism evidence="2 3">
    <name type="scientific">Chryseomicrobium palamuruense</name>
    <dbReference type="NCBI Taxonomy" id="682973"/>
    <lineage>
        <taxon>Bacteria</taxon>
        <taxon>Bacillati</taxon>
        <taxon>Bacillota</taxon>
        <taxon>Bacilli</taxon>
        <taxon>Bacillales</taxon>
        <taxon>Caryophanaceae</taxon>
        <taxon>Chryseomicrobium</taxon>
    </lineage>
</organism>
<protein>
    <recommendedName>
        <fullName evidence="4">Type 4 fimbrial biogenesis protein PilX N-terminal domain-containing protein</fullName>
    </recommendedName>
</protein>
<keyword evidence="1" id="KW-0812">Transmembrane</keyword>
<feature type="transmembrane region" description="Helical" evidence="1">
    <location>
        <begin position="12"/>
        <end position="32"/>
    </location>
</feature>
<dbReference type="EMBL" id="JBHSEF010000026">
    <property type="protein sequence ID" value="MFC4356001.1"/>
    <property type="molecule type" value="Genomic_DNA"/>
</dbReference>
<keyword evidence="1" id="KW-1133">Transmembrane helix</keyword>